<comment type="subcellular location">
    <subcellularLocation>
        <location evidence="1">Endoplasmic reticulum membrane</location>
    </subcellularLocation>
</comment>
<comment type="caution">
    <text evidence="4">The sequence shown here is derived from an EMBL/GenBank/DDBJ whole genome shotgun (WGS) entry which is preliminary data.</text>
</comment>
<accession>A0A6L2JP61</accession>
<evidence type="ECO:0000256" key="3">
    <source>
        <dbReference type="ARBA" id="ARBA00023004"/>
    </source>
</evidence>
<dbReference type="GO" id="GO:0005789">
    <property type="term" value="C:endoplasmic reticulum membrane"/>
    <property type="evidence" value="ECO:0007669"/>
    <property type="project" value="UniProtKB-SubCell"/>
</dbReference>
<sequence>MDDSGDVAINQKKVICARNKLYEHFVMASAAEWKKDQVTFKRIHDSNASTILYSLKPKKDEYEVMLSIYLTPISYNLKANTKALYKLEEEREHLINIAKPYTENSTVVDSVTGKSKNSRVCTSSGKFLDRGQDESVQAIEKRISDFTFLHVDVEEGGETVFPSSKGNFSTVPWWNGLSNVAKKGYLLSQK</sequence>
<organism evidence="4">
    <name type="scientific">Tanacetum cinerariifolium</name>
    <name type="common">Dalmatian daisy</name>
    <name type="synonym">Chrysanthemum cinerariifolium</name>
    <dbReference type="NCBI Taxonomy" id="118510"/>
    <lineage>
        <taxon>Eukaryota</taxon>
        <taxon>Viridiplantae</taxon>
        <taxon>Streptophyta</taxon>
        <taxon>Embryophyta</taxon>
        <taxon>Tracheophyta</taxon>
        <taxon>Spermatophyta</taxon>
        <taxon>Magnoliopsida</taxon>
        <taxon>eudicotyledons</taxon>
        <taxon>Gunneridae</taxon>
        <taxon>Pentapetalae</taxon>
        <taxon>asterids</taxon>
        <taxon>campanulids</taxon>
        <taxon>Asterales</taxon>
        <taxon>Asteraceae</taxon>
        <taxon>Asteroideae</taxon>
        <taxon>Anthemideae</taxon>
        <taxon>Anthemidinae</taxon>
        <taxon>Tanacetum</taxon>
    </lineage>
</organism>
<dbReference type="EMBL" id="BKCJ010001105">
    <property type="protein sequence ID" value="GEU38878.1"/>
    <property type="molecule type" value="Genomic_DNA"/>
</dbReference>
<dbReference type="GO" id="GO:0004656">
    <property type="term" value="F:procollagen-proline 4-dioxygenase activity"/>
    <property type="evidence" value="ECO:0007669"/>
    <property type="project" value="TreeGrafter"/>
</dbReference>
<dbReference type="GO" id="GO:0046872">
    <property type="term" value="F:metal ion binding"/>
    <property type="evidence" value="ECO:0007669"/>
    <property type="project" value="UniProtKB-KW"/>
</dbReference>
<dbReference type="PANTHER" id="PTHR10869:SF123">
    <property type="entry name" value="PROLYL 4-HYDROXYLASE 10-RELATED"/>
    <property type="match status" value="1"/>
</dbReference>
<dbReference type="InterPro" id="IPR045054">
    <property type="entry name" value="P4HA-like"/>
</dbReference>
<gene>
    <name evidence="4" type="ORF">Tci_010856</name>
</gene>
<evidence type="ECO:0000256" key="1">
    <source>
        <dbReference type="ARBA" id="ARBA00004586"/>
    </source>
</evidence>
<dbReference type="AlphaFoldDB" id="A0A6L2JP61"/>
<name>A0A6L2JP61_TANCI</name>
<evidence type="ECO:0000313" key="4">
    <source>
        <dbReference type="EMBL" id="GEU38878.1"/>
    </source>
</evidence>
<dbReference type="PANTHER" id="PTHR10869">
    <property type="entry name" value="PROLYL 4-HYDROXYLASE ALPHA SUBUNIT"/>
    <property type="match status" value="1"/>
</dbReference>
<reference evidence="4" key="1">
    <citation type="journal article" date="2019" name="Sci. Rep.">
        <title>Draft genome of Tanacetum cinerariifolium, the natural source of mosquito coil.</title>
        <authorList>
            <person name="Yamashiro T."/>
            <person name="Shiraishi A."/>
            <person name="Satake H."/>
            <person name="Nakayama K."/>
        </authorList>
    </citation>
    <scope>NUCLEOTIDE SEQUENCE</scope>
</reference>
<dbReference type="Gene3D" id="2.60.120.620">
    <property type="entry name" value="q2cbj1_9rhob like domain"/>
    <property type="match status" value="1"/>
</dbReference>
<keyword evidence="3" id="KW-0408">Iron</keyword>
<protein>
    <submittedName>
        <fullName evidence="4">Probable prolyl 4-hydroxylase 10</fullName>
    </submittedName>
</protein>
<proteinExistence type="predicted"/>
<evidence type="ECO:0000256" key="2">
    <source>
        <dbReference type="ARBA" id="ARBA00022723"/>
    </source>
</evidence>
<keyword evidence="2" id="KW-0479">Metal-binding</keyword>